<dbReference type="CDD" id="cd06529">
    <property type="entry name" value="S24_LexA-like"/>
    <property type="match status" value="1"/>
</dbReference>
<dbReference type="Gene3D" id="2.10.109.10">
    <property type="entry name" value="Umud Fragment, subunit A"/>
    <property type="match status" value="1"/>
</dbReference>
<keyword evidence="1" id="KW-0645">Protease</keyword>
<dbReference type="PROSITE" id="PS50943">
    <property type="entry name" value="HTH_CROC1"/>
    <property type="match status" value="1"/>
</dbReference>
<evidence type="ECO:0000313" key="8">
    <source>
        <dbReference type="Proteomes" id="UP001167796"/>
    </source>
</evidence>
<dbReference type="InterPro" id="IPR036286">
    <property type="entry name" value="LexA/Signal_pep-like_sf"/>
</dbReference>
<dbReference type="EMBL" id="JAUQSX010000004">
    <property type="protein sequence ID" value="MDO7846451.1"/>
    <property type="molecule type" value="Genomic_DNA"/>
</dbReference>
<gene>
    <name evidence="7" type="ORF">Q5H92_08790</name>
</gene>
<keyword evidence="5" id="KW-0804">Transcription</keyword>
<dbReference type="PANTHER" id="PTHR40661">
    <property type="match status" value="1"/>
</dbReference>
<dbReference type="PROSITE" id="PS00501">
    <property type="entry name" value="SPASE_I_1"/>
    <property type="match status" value="1"/>
</dbReference>
<organism evidence="7 8">
    <name type="scientific">Hymenobacter mellowenesis</name>
    <dbReference type="NCBI Taxonomy" id="3063995"/>
    <lineage>
        <taxon>Bacteria</taxon>
        <taxon>Pseudomonadati</taxon>
        <taxon>Bacteroidota</taxon>
        <taxon>Cytophagia</taxon>
        <taxon>Cytophagales</taxon>
        <taxon>Hymenobacteraceae</taxon>
        <taxon>Hymenobacter</taxon>
    </lineage>
</organism>
<protein>
    <submittedName>
        <fullName evidence="7">LexA family transcriptional regulator</fullName>
    </submittedName>
</protein>
<dbReference type="InterPro" id="IPR019756">
    <property type="entry name" value="Pept_S26A_signal_pept_1_Ser-AS"/>
</dbReference>
<sequence>MTPNPNQATRLAELRRKSGLTLKEVEEALRKADPKAARSFAALGRYEKDGTIRISIETLHCLAKLYKTTPEYIEHGIGGVNAGDATTKQKDTISNARIRPARPTDDEPLYLPRVPVRARASFAESFASDAGFEDYELSLIQNPTPEMRKNGSIEMEIDGDSMEPTLLSGWFVACTLVDKSNFKYMTSGVYAIVFGNHFVVKRIKDNDLSRNGTLTLHSDNERAGSLTINEEDIVSIWKVQRVTEGKIM</sequence>
<evidence type="ECO:0000256" key="3">
    <source>
        <dbReference type="ARBA" id="ARBA00023015"/>
    </source>
</evidence>
<dbReference type="InterPro" id="IPR015927">
    <property type="entry name" value="Peptidase_S24_S26A/B/C"/>
</dbReference>
<feature type="domain" description="HTH cro/C1-type" evidence="6">
    <location>
        <begin position="11"/>
        <end position="73"/>
    </location>
</feature>
<accession>A0ABT9A9D8</accession>
<evidence type="ECO:0000256" key="4">
    <source>
        <dbReference type="ARBA" id="ARBA00023125"/>
    </source>
</evidence>
<keyword evidence="8" id="KW-1185">Reference proteome</keyword>
<dbReference type="RefSeq" id="WP_305011139.1">
    <property type="nucleotide sequence ID" value="NZ_JAUQSX010000004.1"/>
</dbReference>
<dbReference type="SUPFAM" id="SSF47413">
    <property type="entry name" value="lambda repressor-like DNA-binding domains"/>
    <property type="match status" value="1"/>
</dbReference>
<dbReference type="SUPFAM" id="SSF51306">
    <property type="entry name" value="LexA/Signal peptidase"/>
    <property type="match status" value="1"/>
</dbReference>
<dbReference type="CDD" id="cd00093">
    <property type="entry name" value="HTH_XRE"/>
    <property type="match status" value="1"/>
</dbReference>
<keyword evidence="4" id="KW-0238">DNA-binding</keyword>
<dbReference type="Pfam" id="PF00717">
    <property type="entry name" value="Peptidase_S24"/>
    <property type="match status" value="1"/>
</dbReference>
<dbReference type="InterPro" id="IPR010982">
    <property type="entry name" value="Lambda_DNA-bd_dom_sf"/>
</dbReference>
<name>A0ABT9A9D8_9BACT</name>
<dbReference type="Proteomes" id="UP001167796">
    <property type="component" value="Unassembled WGS sequence"/>
</dbReference>
<dbReference type="InterPro" id="IPR001387">
    <property type="entry name" value="Cro/C1-type_HTH"/>
</dbReference>
<dbReference type="PANTHER" id="PTHR40661:SF3">
    <property type="entry name" value="FELS-1 PROPHAGE TRANSCRIPTIONAL REGULATOR"/>
    <property type="match status" value="1"/>
</dbReference>
<keyword evidence="3" id="KW-0805">Transcription regulation</keyword>
<evidence type="ECO:0000256" key="1">
    <source>
        <dbReference type="ARBA" id="ARBA00022670"/>
    </source>
</evidence>
<comment type="caution">
    <text evidence="7">The sequence shown here is derived from an EMBL/GenBank/DDBJ whole genome shotgun (WGS) entry which is preliminary data.</text>
</comment>
<evidence type="ECO:0000256" key="5">
    <source>
        <dbReference type="ARBA" id="ARBA00023163"/>
    </source>
</evidence>
<evidence type="ECO:0000259" key="6">
    <source>
        <dbReference type="PROSITE" id="PS50943"/>
    </source>
</evidence>
<evidence type="ECO:0000313" key="7">
    <source>
        <dbReference type="EMBL" id="MDO7846451.1"/>
    </source>
</evidence>
<keyword evidence="2" id="KW-0378">Hydrolase</keyword>
<dbReference type="InterPro" id="IPR039418">
    <property type="entry name" value="LexA-like"/>
</dbReference>
<proteinExistence type="predicted"/>
<dbReference type="Gene3D" id="1.10.260.40">
    <property type="entry name" value="lambda repressor-like DNA-binding domains"/>
    <property type="match status" value="1"/>
</dbReference>
<reference evidence="7" key="1">
    <citation type="submission" date="2023-07" db="EMBL/GenBank/DDBJ databases">
        <authorList>
            <person name="Kim M.K."/>
        </authorList>
    </citation>
    <scope>NUCLEOTIDE SEQUENCE</scope>
    <source>
        <strain evidence="7">M29</strain>
    </source>
</reference>
<dbReference type="SMART" id="SM00530">
    <property type="entry name" value="HTH_XRE"/>
    <property type="match status" value="1"/>
</dbReference>
<evidence type="ECO:0000256" key="2">
    <source>
        <dbReference type="ARBA" id="ARBA00022801"/>
    </source>
</evidence>